<proteinExistence type="predicted"/>
<sequence length="63" mass="7092">MTIQRWLQLATALTALLLVFMIGVAWRSAVEEHRRANNIGARTEATMQRIEARANALENEAGR</sequence>
<gene>
    <name evidence="1" type="ORF">HNP52_003682</name>
</gene>
<reference evidence="1 2" key="1">
    <citation type="submission" date="2020-08" db="EMBL/GenBank/DDBJ databases">
        <title>Functional genomics of gut bacteria from endangered species of beetles.</title>
        <authorList>
            <person name="Carlos-Shanley C."/>
        </authorList>
    </citation>
    <scope>NUCLEOTIDE SEQUENCE [LARGE SCALE GENOMIC DNA]</scope>
    <source>
        <strain evidence="1 2">S00224</strain>
    </source>
</reference>
<comment type="caution">
    <text evidence="1">The sequence shown here is derived from an EMBL/GenBank/DDBJ whole genome shotgun (WGS) entry which is preliminary data.</text>
</comment>
<accession>A0A7W7NSS3</accession>
<dbReference type="EMBL" id="JACHLN010000003">
    <property type="protein sequence ID" value="MBB4840590.1"/>
    <property type="molecule type" value="Genomic_DNA"/>
</dbReference>
<keyword evidence="2" id="KW-1185">Reference proteome</keyword>
<dbReference type="RefSeq" id="WP_184169040.1">
    <property type="nucleotide sequence ID" value="NZ_JACHLN010000003.1"/>
</dbReference>
<protein>
    <submittedName>
        <fullName evidence="1">Tfp pilus assembly protein PilX</fullName>
    </submittedName>
</protein>
<dbReference type="Proteomes" id="UP000575241">
    <property type="component" value="Unassembled WGS sequence"/>
</dbReference>
<evidence type="ECO:0000313" key="2">
    <source>
        <dbReference type="Proteomes" id="UP000575241"/>
    </source>
</evidence>
<dbReference type="AlphaFoldDB" id="A0A7W7NSS3"/>
<evidence type="ECO:0000313" key="1">
    <source>
        <dbReference type="EMBL" id="MBB4840590.1"/>
    </source>
</evidence>
<organism evidence="1 2">
    <name type="scientific">Sphingomonas kyeonggiensis</name>
    <dbReference type="NCBI Taxonomy" id="1268553"/>
    <lineage>
        <taxon>Bacteria</taxon>
        <taxon>Pseudomonadati</taxon>
        <taxon>Pseudomonadota</taxon>
        <taxon>Alphaproteobacteria</taxon>
        <taxon>Sphingomonadales</taxon>
        <taxon>Sphingomonadaceae</taxon>
        <taxon>Sphingomonas</taxon>
    </lineage>
</organism>
<name>A0A7W7NSS3_9SPHN</name>